<feature type="compositionally biased region" description="Basic and acidic residues" evidence="2">
    <location>
        <begin position="50"/>
        <end position="67"/>
    </location>
</feature>
<feature type="repeat" description="WD" evidence="1">
    <location>
        <begin position="5"/>
        <end position="44"/>
    </location>
</feature>
<keyword evidence="1" id="KW-0853">WD repeat</keyword>
<dbReference type="PROSITE" id="PS50082">
    <property type="entry name" value="WD_REPEATS_2"/>
    <property type="match status" value="1"/>
</dbReference>
<organism evidence="3 4">
    <name type="scientific">Plectus sambesii</name>
    <dbReference type="NCBI Taxonomy" id="2011161"/>
    <lineage>
        <taxon>Eukaryota</taxon>
        <taxon>Metazoa</taxon>
        <taxon>Ecdysozoa</taxon>
        <taxon>Nematoda</taxon>
        <taxon>Chromadorea</taxon>
        <taxon>Plectida</taxon>
        <taxon>Plectina</taxon>
        <taxon>Plectoidea</taxon>
        <taxon>Plectidae</taxon>
        <taxon>Plectus</taxon>
    </lineage>
</organism>
<reference evidence="4" key="1">
    <citation type="submission" date="2022-11" db="UniProtKB">
        <authorList>
            <consortium name="WormBaseParasite"/>
        </authorList>
    </citation>
    <scope>IDENTIFICATION</scope>
</reference>
<dbReference type="InterPro" id="IPR001680">
    <property type="entry name" value="WD40_rpt"/>
</dbReference>
<keyword evidence="3" id="KW-1185">Reference proteome</keyword>
<dbReference type="Proteomes" id="UP000887566">
    <property type="component" value="Unplaced"/>
</dbReference>
<accession>A0A914W9D9</accession>
<evidence type="ECO:0000313" key="4">
    <source>
        <dbReference type="WBParaSite" id="PSAMB.scaffold3474size18121.g21578.t1"/>
    </source>
</evidence>
<dbReference type="SUPFAM" id="SSF50978">
    <property type="entry name" value="WD40 repeat-like"/>
    <property type="match status" value="1"/>
</dbReference>
<dbReference type="AlphaFoldDB" id="A0A914W9D9"/>
<proteinExistence type="predicted"/>
<feature type="region of interest" description="Disordered" evidence="2">
    <location>
        <begin position="50"/>
        <end position="81"/>
    </location>
</feature>
<sequence length="81" mass="9400">MRRCFKGHHYTVNCLKTVGERLFSGSFDNSIRVWMLEDIRTAEDPYKFSKKKESKDGKIRSDSEGPRVKSAKSALKRKNSM</sequence>
<dbReference type="InterPro" id="IPR015943">
    <property type="entry name" value="WD40/YVTN_repeat-like_dom_sf"/>
</dbReference>
<evidence type="ECO:0000256" key="2">
    <source>
        <dbReference type="SAM" id="MobiDB-lite"/>
    </source>
</evidence>
<dbReference type="Pfam" id="PF00400">
    <property type="entry name" value="WD40"/>
    <property type="match status" value="1"/>
</dbReference>
<name>A0A914W9D9_9BILA</name>
<dbReference type="InterPro" id="IPR036322">
    <property type="entry name" value="WD40_repeat_dom_sf"/>
</dbReference>
<dbReference type="Gene3D" id="2.130.10.10">
    <property type="entry name" value="YVTN repeat-like/Quinoprotein amine dehydrogenase"/>
    <property type="match status" value="1"/>
</dbReference>
<evidence type="ECO:0000313" key="3">
    <source>
        <dbReference type="Proteomes" id="UP000887566"/>
    </source>
</evidence>
<protein>
    <submittedName>
        <fullName evidence="4">Uncharacterized protein</fullName>
    </submittedName>
</protein>
<evidence type="ECO:0000256" key="1">
    <source>
        <dbReference type="PROSITE-ProRule" id="PRU00221"/>
    </source>
</evidence>
<dbReference type="WBParaSite" id="PSAMB.scaffold3474size18121.g21578.t1">
    <property type="protein sequence ID" value="PSAMB.scaffold3474size18121.g21578.t1"/>
    <property type="gene ID" value="PSAMB.scaffold3474size18121.g21578"/>
</dbReference>